<sequence>MTIDRKTLDAAYEKDTAIDDRAKGLQEVVEKRLADLEAEKERLLGLNRQPSALRQDSASMLQDEIKAAQMMAEQQHEAGVGPDGRATGTKFKVFKDFASNTFKAVVYEFIEGGN</sequence>
<reference evidence="1 2" key="1">
    <citation type="submission" date="2024-04" db="EMBL/GenBank/DDBJ databases">
        <title>Phyllosticta paracitricarpa is synonymous to the EU quarantine fungus P. citricarpa based on phylogenomic analyses.</title>
        <authorList>
            <consortium name="Lawrence Berkeley National Laboratory"/>
            <person name="Van ingen-buijs V.A."/>
            <person name="Van westerhoven A.C."/>
            <person name="Haridas S."/>
            <person name="Skiadas P."/>
            <person name="Martin F."/>
            <person name="Groenewald J.Z."/>
            <person name="Crous P.W."/>
            <person name="Seidl M.F."/>
        </authorList>
    </citation>
    <scope>NUCLEOTIDE SEQUENCE [LARGE SCALE GENOMIC DNA]</scope>
    <source>
        <strain evidence="1 2">CBS 141358</strain>
    </source>
</reference>
<accession>A0ABR1NIG2</accession>
<name>A0ABR1NIG2_9PEZI</name>
<organism evidence="1 2">
    <name type="scientific">Phyllosticta paracitricarpa</name>
    <dbReference type="NCBI Taxonomy" id="2016321"/>
    <lineage>
        <taxon>Eukaryota</taxon>
        <taxon>Fungi</taxon>
        <taxon>Dikarya</taxon>
        <taxon>Ascomycota</taxon>
        <taxon>Pezizomycotina</taxon>
        <taxon>Dothideomycetes</taxon>
        <taxon>Dothideomycetes incertae sedis</taxon>
        <taxon>Botryosphaeriales</taxon>
        <taxon>Phyllostictaceae</taxon>
        <taxon>Phyllosticta</taxon>
    </lineage>
</organism>
<proteinExistence type="predicted"/>
<evidence type="ECO:0000313" key="1">
    <source>
        <dbReference type="EMBL" id="KAK7614972.1"/>
    </source>
</evidence>
<keyword evidence="2" id="KW-1185">Reference proteome</keyword>
<dbReference type="EMBL" id="JBBPBF010000002">
    <property type="protein sequence ID" value="KAK7614972.1"/>
    <property type="molecule type" value="Genomic_DNA"/>
</dbReference>
<evidence type="ECO:0000313" key="2">
    <source>
        <dbReference type="Proteomes" id="UP001367316"/>
    </source>
</evidence>
<gene>
    <name evidence="1" type="ORF">JOL62DRAFT_553102</name>
</gene>
<protein>
    <submittedName>
        <fullName evidence="1">Uncharacterized protein</fullName>
    </submittedName>
</protein>
<comment type="caution">
    <text evidence="1">The sequence shown here is derived from an EMBL/GenBank/DDBJ whole genome shotgun (WGS) entry which is preliminary data.</text>
</comment>
<dbReference type="Proteomes" id="UP001367316">
    <property type="component" value="Unassembled WGS sequence"/>
</dbReference>